<evidence type="ECO:0000313" key="2">
    <source>
        <dbReference type="Proteomes" id="UP000294576"/>
    </source>
</evidence>
<comment type="caution">
    <text evidence="1">The sequence shown here is derived from an EMBL/GenBank/DDBJ whole genome shotgun (WGS) entry which is preliminary data.</text>
</comment>
<dbReference type="AlphaFoldDB" id="A0A4R3QC92"/>
<proteinExistence type="predicted"/>
<evidence type="ECO:0000313" key="1">
    <source>
        <dbReference type="EMBL" id="TCU19153.1"/>
    </source>
</evidence>
<organism evidence="1 2">
    <name type="scientific">Rhizobium sullae</name>
    <name type="common">Rhizobium hedysari</name>
    <dbReference type="NCBI Taxonomy" id="50338"/>
    <lineage>
        <taxon>Bacteria</taxon>
        <taxon>Pseudomonadati</taxon>
        <taxon>Pseudomonadota</taxon>
        <taxon>Alphaproteobacteria</taxon>
        <taxon>Hyphomicrobiales</taxon>
        <taxon>Rhizobiaceae</taxon>
        <taxon>Rhizobium/Agrobacterium group</taxon>
        <taxon>Rhizobium</taxon>
    </lineage>
</organism>
<name>A0A4R3QC92_RHISU</name>
<gene>
    <name evidence="1" type="ORF">EV132_102382</name>
</gene>
<protein>
    <submittedName>
        <fullName evidence="1">Uncharacterized protein</fullName>
    </submittedName>
</protein>
<accession>A0A4R3QC92</accession>
<reference evidence="1 2" key="1">
    <citation type="submission" date="2019-03" db="EMBL/GenBank/DDBJ databases">
        <title>Genomic Encyclopedia of Type Strains, Phase IV (KMG-V): Genome sequencing to study the core and pangenomes of soil and plant-associated prokaryotes.</title>
        <authorList>
            <person name="Whitman W."/>
        </authorList>
    </citation>
    <scope>NUCLEOTIDE SEQUENCE [LARGE SCALE GENOMIC DNA]</scope>
    <source>
        <strain evidence="1 2">Hc14</strain>
    </source>
</reference>
<dbReference type="EMBL" id="SMBH01000002">
    <property type="protein sequence ID" value="TCU19153.1"/>
    <property type="molecule type" value="Genomic_DNA"/>
</dbReference>
<sequence>MCDITARSREQGTLRQLSSKNCDLGGTKACVARHICNFQFRRLPCTRRFRANPFLTWGGIRRRLSLSALHSLGIEALDRIKNDIRIDIGSRIINRFTDFLAHDFVERFLFAIERPQRCAQDPTGGTVRAGFKPRIQLFCWEPSVTVIGLLVRTNPAFC</sequence>
<dbReference type="Proteomes" id="UP000294576">
    <property type="component" value="Unassembled WGS sequence"/>
</dbReference>